<keyword evidence="2" id="KW-1185">Reference proteome</keyword>
<evidence type="ECO:0000313" key="2">
    <source>
        <dbReference type="Proteomes" id="UP000008021"/>
    </source>
</evidence>
<protein>
    <submittedName>
        <fullName evidence="1">Uncharacterized protein</fullName>
    </submittedName>
</protein>
<accession>A0A0E0C8K5</accession>
<evidence type="ECO:0000313" key="1">
    <source>
        <dbReference type="EnsemblPlants" id="OMERI01G30140.1"/>
    </source>
</evidence>
<proteinExistence type="predicted"/>
<sequence length="163" mass="17784">MSADSFKDSSGSAKSGSARVIARAKGKMHHGHKRAVTANTDIGLWTISKCLSATELSSDGPCKTPLLKIIKTCALMSALRSKPRVKNKSASVKCAAVEIWAVMPSFGEARGTPLTALCCLFVVWFGRKEMRVYFRTNGAQPVSCLVQSKRKWRFGRKLGFSEI</sequence>
<dbReference type="AlphaFoldDB" id="A0A0E0C8K5"/>
<reference evidence="1" key="1">
    <citation type="submission" date="2015-04" db="UniProtKB">
        <authorList>
            <consortium name="EnsemblPlants"/>
        </authorList>
    </citation>
    <scope>IDENTIFICATION</scope>
</reference>
<dbReference type="STRING" id="40149.A0A0E0C8K5"/>
<reference evidence="1" key="2">
    <citation type="submission" date="2018-05" db="EMBL/GenBank/DDBJ databases">
        <title>OmerRS3 (Oryza meridionalis Reference Sequence Version 3).</title>
        <authorList>
            <person name="Zhang J."/>
            <person name="Kudrna D."/>
            <person name="Lee S."/>
            <person name="Talag J."/>
            <person name="Welchert J."/>
            <person name="Wing R.A."/>
        </authorList>
    </citation>
    <scope>NUCLEOTIDE SEQUENCE [LARGE SCALE GENOMIC DNA]</scope>
    <source>
        <strain evidence="1">cv. OR44</strain>
    </source>
</reference>
<name>A0A0E0C8K5_9ORYZ</name>
<dbReference type="Proteomes" id="UP000008021">
    <property type="component" value="Chromosome 1"/>
</dbReference>
<organism evidence="1">
    <name type="scientific">Oryza meridionalis</name>
    <dbReference type="NCBI Taxonomy" id="40149"/>
    <lineage>
        <taxon>Eukaryota</taxon>
        <taxon>Viridiplantae</taxon>
        <taxon>Streptophyta</taxon>
        <taxon>Embryophyta</taxon>
        <taxon>Tracheophyta</taxon>
        <taxon>Spermatophyta</taxon>
        <taxon>Magnoliopsida</taxon>
        <taxon>Liliopsida</taxon>
        <taxon>Poales</taxon>
        <taxon>Poaceae</taxon>
        <taxon>BOP clade</taxon>
        <taxon>Oryzoideae</taxon>
        <taxon>Oryzeae</taxon>
        <taxon>Oryzinae</taxon>
        <taxon>Oryza</taxon>
    </lineage>
</organism>
<dbReference type="HOGENOM" id="CLU_1629678_0_0_1"/>
<dbReference type="EnsemblPlants" id="OMERI01G30140.1">
    <property type="protein sequence ID" value="OMERI01G30140.1"/>
    <property type="gene ID" value="OMERI01G30140"/>
</dbReference>
<dbReference type="Gramene" id="OMERI01G30140.1">
    <property type="protein sequence ID" value="OMERI01G30140.1"/>
    <property type="gene ID" value="OMERI01G30140"/>
</dbReference>